<name>A0AA38YYN3_VITRO</name>
<sequence length="111" mass="13458">METTQMVGKEVSLFRDYGMRKTSWCCWRSPRGRKEMTGPFYDMDGFLEFREVVGEESQECQNRKDPSFSRRHERRCLWIFEKLGMELKASFITLEMSLTRRRKHNLETIYN</sequence>
<dbReference type="EMBL" id="JARBHA010000016">
    <property type="protein sequence ID" value="KAJ9678898.1"/>
    <property type="molecule type" value="Genomic_DNA"/>
</dbReference>
<comment type="caution">
    <text evidence="1">The sequence shown here is derived from an EMBL/GenBank/DDBJ whole genome shotgun (WGS) entry which is preliminary data.</text>
</comment>
<dbReference type="AlphaFoldDB" id="A0AA38YYN3"/>
<keyword evidence="2" id="KW-1185">Reference proteome</keyword>
<proteinExistence type="predicted"/>
<organism evidence="1 2">
    <name type="scientific">Vitis rotundifolia</name>
    <name type="common">Muscadine grape</name>
    <dbReference type="NCBI Taxonomy" id="103349"/>
    <lineage>
        <taxon>Eukaryota</taxon>
        <taxon>Viridiplantae</taxon>
        <taxon>Streptophyta</taxon>
        <taxon>Embryophyta</taxon>
        <taxon>Tracheophyta</taxon>
        <taxon>Spermatophyta</taxon>
        <taxon>Magnoliopsida</taxon>
        <taxon>eudicotyledons</taxon>
        <taxon>Gunneridae</taxon>
        <taxon>Pentapetalae</taxon>
        <taxon>rosids</taxon>
        <taxon>Vitales</taxon>
        <taxon>Vitaceae</taxon>
        <taxon>Viteae</taxon>
        <taxon>Vitis</taxon>
    </lineage>
</organism>
<dbReference type="Proteomes" id="UP001168098">
    <property type="component" value="Unassembled WGS sequence"/>
</dbReference>
<reference evidence="1 2" key="1">
    <citation type="journal article" date="2023" name="BMC Biotechnol.">
        <title>Vitis rotundifolia cv Carlos genome sequencing.</title>
        <authorList>
            <person name="Huff M."/>
            <person name="Hulse-Kemp A."/>
            <person name="Scheffler B."/>
            <person name="Youngblood R."/>
            <person name="Simpson S."/>
            <person name="Babiker E."/>
            <person name="Staton M."/>
        </authorList>
    </citation>
    <scope>NUCLEOTIDE SEQUENCE [LARGE SCALE GENOMIC DNA]</scope>
    <source>
        <tissue evidence="1">Leaf</tissue>
    </source>
</reference>
<protein>
    <submittedName>
        <fullName evidence="1">Uncharacterized protein</fullName>
    </submittedName>
</protein>
<accession>A0AA38YYN3</accession>
<evidence type="ECO:0000313" key="1">
    <source>
        <dbReference type="EMBL" id="KAJ9678898.1"/>
    </source>
</evidence>
<evidence type="ECO:0000313" key="2">
    <source>
        <dbReference type="Proteomes" id="UP001168098"/>
    </source>
</evidence>
<gene>
    <name evidence="1" type="ORF">PVL29_020946</name>
</gene>